<feature type="compositionally biased region" description="Basic residues" evidence="1">
    <location>
        <begin position="59"/>
        <end position="79"/>
    </location>
</feature>
<evidence type="ECO:0000313" key="4">
    <source>
        <dbReference type="WBParaSite" id="mrna-Wban_03519"/>
    </source>
</evidence>
<organism evidence="3 4">
    <name type="scientific">Wuchereria bancrofti</name>
    <dbReference type="NCBI Taxonomy" id="6293"/>
    <lineage>
        <taxon>Eukaryota</taxon>
        <taxon>Metazoa</taxon>
        <taxon>Ecdysozoa</taxon>
        <taxon>Nematoda</taxon>
        <taxon>Chromadorea</taxon>
        <taxon>Rhabditida</taxon>
        <taxon>Spirurina</taxon>
        <taxon>Spiruromorpha</taxon>
        <taxon>Filarioidea</taxon>
        <taxon>Onchocercidae</taxon>
        <taxon>Wuchereria</taxon>
    </lineage>
</organism>
<accession>A0AAF5PP13</accession>
<evidence type="ECO:0000256" key="2">
    <source>
        <dbReference type="SAM" id="Phobius"/>
    </source>
</evidence>
<dbReference type="Proteomes" id="UP000093561">
    <property type="component" value="Unassembled WGS sequence"/>
</dbReference>
<evidence type="ECO:0000256" key="1">
    <source>
        <dbReference type="SAM" id="MobiDB-lite"/>
    </source>
</evidence>
<keyword evidence="2" id="KW-0812">Transmembrane</keyword>
<feature type="region of interest" description="Disordered" evidence="1">
    <location>
        <begin position="49"/>
        <end position="79"/>
    </location>
</feature>
<keyword evidence="2" id="KW-1133">Transmembrane helix</keyword>
<dbReference type="WBParaSite" id="mrna-Wban_03519">
    <property type="protein sequence ID" value="mrna-Wban_03519"/>
    <property type="gene ID" value="Wban_03519"/>
</dbReference>
<reference evidence="3" key="2">
    <citation type="journal article" date="2016" name="Mol. Ecol.">
        <title>Population genomics of the filarial nematode parasite Wuchereria bancrofti from mosquitoes.</title>
        <authorList>
            <person name="Small S.T."/>
            <person name="Reimer L.J."/>
            <person name="Tisch D.J."/>
            <person name="King C.L."/>
            <person name="Christensen B.M."/>
            <person name="Siba P.M."/>
            <person name="Kazura J.W."/>
            <person name="Serre D."/>
            <person name="Zimmerman P.A."/>
        </authorList>
    </citation>
    <scope>NUCLEOTIDE SEQUENCE</scope>
    <source>
        <strain evidence="3">pt0022</strain>
    </source>
</reference>
<reference evidence="4" key="3">
    <citation type="submission" date="2024-02" db="UniProtKB">
        <authorList>
            <consortium name="WormBaseParasite"/>
        </authorList>
    </citation>
    <scope>IDENTIFICATION</scope>
    <source>
        <strain evidence="4">pt0022</strain>
    </source>
</reference>
<feature type="transmembrane region" description="Helical" evidence="2">
    <location>
        <begin position="20"/>
        <end position="40"/>
    </location>
</feature>
<name>A0AAF5PP13_WUCBA</name>
<protein>
    <submittedName>
        <fullName evidence="4">Uncharacterized protein</fullName>
    </submittedName>
</protein>
<dbReference type="AlphaFoldDB" id="A0AAF5PP13"/>
<reference evidence="3" key="1">
    <citation type="submission" date="2015-03" db="EMBL/GenBank/DDBJ databases">
        <title>Wuchereria bancrofti Genome Sequencing Papua New Guinea Strain.</title>
        <authorList>
            <person name="Small S.T."/>
            <person name="Serre D."/>
            <person name="Zimmerman P.A."/>
        </authorList>
    </citation>
    <scope>NUCLEOTIDE SEQUENCE [LARGE SCALE GENOMIC DNA]</scope>
    <source>
        <strain evidence="3">pt0022</strain>
    </source>
</reference>
<sequence>MYVVNETLQDLTTMFSRVVYYILSCAAALSCNSGIVQCATRRSEAFGMNRSSSSGGGGGRHHRGRHRHFHYHPHGHHHC</sequence>
<proteinExistence type="predicted"/>
<keyword evidence="2" id="KW-0472">Membrane</keyword>
<evidence type="ECO:0000313" key="3">
    <source>
        <dbReference type="Proteomes" id="UP000093561"/>
    </source>
</evidence>